<dbReference type="UniPathway" id="UPA00162"/>
<accession>A0A1M5I5V7</accession>
<proteinExistence type="predicted"/>
<organism evidence="5 6">
    <name type="scientific">Streptoalloteichus hindustanus</name>
    <dbReference type="NCBI Taxonomy" id="2017"/>
    <lineage>
        <taxon>Bacteria</taxon>
        <taxon>Bacillati</taxon>
        <taxon>Actinomycetota</taxon>
        <taxon>Actinomycetes</taxon>
        <taxon>Pseudonocardiales</taxon>
        <taxon>Pseudonocardiaceae</taxon>
        <taxon>Streptoalloteichus</taxon>
    </lineage>
</organism>
<protein>
    <submittedName>
        <fullName evidence="5">Vancomycin aglycone glucosyltransferase</fullName>
    </submittedName>
</protein>
<dbReference type="GO" id="GO:0005975">
    <property type="term" value="P:carbohydrate metabolic process"/>
    <property type="evidence" value="ECO:0007669"/>
    <property type="project" value="InterPro"/>
</dbReference>
<sequence length="400" mass="42793">MRVLLSTIGSRGDVQPLVALASRLRDLGQEVLFCVPPDFRDWIGGFGFPMVPVGPEVRGKSGPVRPGTSSPEQRRQLMADTVATQFAALTEAAKGCDLVLGFAALQFAAHSVAEAMGIPHVHATFCPITLPSPHHAPPVVPVWPHDEKADNDARWALDARRWNDDWRDALNEQRAALGLDPVSDVLGHIITDRPWLAADPVLAPWPEPSDRTVFQTGAWFLPDDRPLSTEVEEFLDAGEPPVFFGFGSMAAPEGVSHEMVRAARALGRRAIISRGWADLSLADEGPDCLCVGEVNVQALFRRVAAVVHHGGSGTTTIATAAGAPQVVVPQWYDQHYWARRCEELGIGSAHAPGAPTAGSLVTALNQVLQPDVAARARSIAAAVRTDGVMVAAQRLVAMAS</sequence>
<evidence type="ECO:0000259" key="4">
    <source>
        <dbReference type="Pfam" id="PF06722"/>
    </source>
</evidence>
<evidence type="ECO:0000256" key="2">
    <source>
        <dbReference type="ARBA" id="ARBA00023194"/>
    </source>
</evidence>
<dbReference type="Proteomes" id="UP000184501">
    <property type="component" value="Unassembled WGS sequence"/>
</dbReference>
<dbReference type="SUPFAM" id="SSF53756">
    <property type="entry name" value="UDP-Glycosyltransferase/glycogen phosphorylase"/>
    <property type="match status" value="1"/>
</dbReference>
<dbReference type="PANTHER" id="PTHR48050">
    <property type="entry name" value="STEROL 3-BETA-GLUCOSYLTRANSFERASE"/>
    <property type="match status" value="1"/>
</dbReference>
<evidence type="ECO:0000313" key="6">
    <source>
        <dbReference type="Proteomes" id="UP000184501"/>
    </source>
</evidence>
<keyword evidence="6" id="KW-1185">Reference proteome</keyword>
<gene>
    <name evidence="5" type="ORF">SAMN05444320_107117</name>
</gene>
<feature type="domain" description="Glycosyltransferase family 28 N-terminal" evidence="3">
    <location>
        <begin position="3"/>
        <end position="129"/>
    </location>
</feature>
<keyword evidence="5" id="KW-0808">Transferase</keyword>
<dbReference type="InterPro" id="IPR002213">
    <property type="entry name" value="UDP_glucos_trans"/>
</dbReference>
<dbReference type="GO" id="GO:0016758">
    <property type="term" value="F:hexosyltransferase activity"/>
    <property type="evidence" value="ECO:0007669"/>
    <property type="project" value="InterPro"/>
</dbReference>
<reference evidence="5 6" key="1">
    <citation type="submission" date="2016-11" db="EMBL/GenBank/DDBJ databases">
        <authorList>
            <person name="Jaros S."/>
            <person name="Januszkiewicz K."/>
            <person name="Wedrychowicz H."/>
        </authorList>
    </citation>
    <scope>NUCLEOTIDE SEQUENCE [LARGE SCALE GENOMIC DNA]</scope>
    <source>
        <strain evidence="5 6">DSM 44523</strain>
    </source>
</reference>
<dbReference type="STRING" id="2017.SAMN05444320_107117"/>
<comment type="pathway">
    <text evidence="1">Antibiotic biosynthesis; vancomycin biosynthesis.</text>
</comment>
<dbReference type="InterPro" id="IPR010610">
    <property type="entry name" value="EryCIII-like_C"/>
</dbReference>
<dbReference type="InterPro" id="IPR004276">
    <property type="entry name" value="GlycoTrans_28_N"/>
</dbReference>
<evidence type="ECO:0000256" key="1">
    <source>
        <dbReference type="ARBA" id="ARBA00004660"/>
    </source>
</evidence>
<dbReference type="GO" id="GO:0033072">
    <property type="term" value="P:vancomycin biosynthetic process"/>
    <property type="evidence" value="ECO:0007669"/>
    <property type="project" value="UniProtKB-UniPathway"/>
</dbReference>
<evidence type="ECO:0000259" key="3">
    <source>
        <dbReference type="Pfam" id="PF03033"/>
    </source>
</evidence>
<dbReference type="PANTHER" id="PTHR48050:SF13">
    <property type="entry name" value="STEROL 3-BETA-GLUCOSYLTRANSFERASE UGT80A2"/>
    <property type="match status" value="1"/>
</dbReference>
<keyword evidence="2" id="KW-0045">Antibiotic biosynthesis</keyword>
<dbReference type="GO" id="GO:0008194">
    <property type="term" value="F:UDP-glycosyltransferase activity"/>
    <property type="evidence" value="ECO:0007669"/>
    <property type="project" value="InterPro"/>
</dbReference>
<dbReference type="OrthoDB" id="3253247at2"/>
<dbReference type="Pfam" id="PF06722">
    <property type="entry name" value="EryCIII-like_C"/>
    <property type="match status" value="1"/>
</dbReference>
<dbReference type="AlphaFoldDB" id="A0A1M5I5V7"/>
<dbReference type="EMBL" id="FQVN01000007">
    <property type="protein sequence ID" value="SHG23577.1"/>
    <property type="molecule type" value="Genomic_DNA"/>
</dbReference>
<evidence type="ECO:0000313" key="5">
    <source>
        <dbReference type="EMBL" id="SHG23577.1"/>
    </source>
</evidence>
<name>A0A1M5I5V7_STRHI</name>
<dbReference type="Gene3D" id="3.40.50.2000">
    <property type="entry name" value="Glycogen Phosphorylase B"/>
    <property type="match status" value="2"/>
</dbReference>
<dbReference type="RefSeq" id="WP_073486421.1">
    <property type="nucleotide sequence ID" value="NZ_FQVN01000007.1"/>
</dbReference>
<feature type="domain" description="Erythromycin biosynthesis protein CIII-like C-terminal" evidence="4">
    <location>
        <begin position="286"/>
        <end position="378"/>
    </location>
</feature>
<dbReference type="InterPro" id="IPR050426">
    <property type="entry name" value="Glycosyltransferase_28"/>
</dbReference>
<dbReference type="CDD" id="cd03784">
    <property type="entry name" value="GT1_Gtf-like"/>
    <property type="match status" value="1"/>
</dbReference>
<dbReference type="Pfam" id="PF03033">
    <property type="entry name" value="Glyco_transf_28"/>
    <property type="match status" value="1"/>
</dbReference>
<dbReference type="FunFam" id="3.40.50.2000:FF:000009">
    <property type="entry name" value="Sterol 3-beta-glucosyltransferase UGT80A2"/>
    <property type="match status" value="1"/>
</dbReference>